<keyword evidence="2" id="KW-1185">Reference proteome</keyword>
<dbReference type="STRING" id="990268.JCM19235_666"/>
<reference evidence="1 2" key="2">
    <citation type="submission" date="2014-09" db="EMBL/GenBank/DDBJ databases">
        <authorList>
            <consortium name="NBRP consortium"/>
            <person name="Sawabe T."/>
            <person name="Meirelles P."/>
            <person name="Nakanishi M."/>
            <person name="Sayaka M."/>
            <person name="Hattori M."/>
            <person name="Ohkuma M."/>
        </authorList>
    </citation>
    <scope>NUCLEOTIDE SEQUENCE [LARGE SCALE GENOMIC DNA]</scope>
    <source>
        <strain evidence="2">JCM19235</strain>
    </source>
</reference>
<keyword evidence="1" id="KW-0413">Isomerase</keyword>
<dbReference type="Gene3D" id="3.40.50.10490">
    <property type="entry name" value="Glucose-6-phosphate isomerase like protein, domain 1"/>
    <property type="match status" value="1"/>
</dbReference>
<gene>
    <name evidence="1" type="ORF">JCM19235_666</name>
</gene>
<protein>
    <submittedName>
        <fullName evidence="1">Arabinose 5-phosphate isomerase</fullName>
        <ecNumber evidence="1">5.3.1.13</ecNumber>
    </submittedName>
</protein>
<dbReference type="GO" id="GO:0019146">
    <property type="term" value="F:arabinose-5-phosphate isomerase activity"/>
    <property type="evidence" value="ECO:0007669"/>
    <property type="project" value="UniProtKB-EC"/>
</dbReference>
<dbReference type="InterPro" id="IPR046348">
    <property type="entry name" value="SIS_dom_sf"/>
</dbReference>
<dbReference type="AlphaFoldDB" id="A0A090RV35"/>
<organism evidence="1 2">
    <name type="scientific">Vibrio maritimus</name>
    <dbReference type="NCBI Taxonomy" id="990268"/>
    <lineage>
        <taxon>Bacteria</taxon>
        <taxon>Pseudomonadati</taxon>
        <taxon>Pseudomonadota</taxon>
        <taxon>Gammaproteobacteria</taxon>
        <taxon>Vibrionales</taxon>
        <taxon>Vibrionaceae</taxon>
        <taxon>Vibrio</taxon>
    </lineage>
</organism>
<dbReference type="GO" id="GO:1901135">
    <property type="term" value="P:carbohydrate derivative metabolic process"/>
    <property type="evidence" value="ECO:0007669"/>
    <property type="project" value="InterPro"/>
</dbReference>
<evidence type="ECO:0000313" key="2">
    <source>
        <dbReference type="Proteomes" id="UP000029228"/>
    </source>
</evidence>
<dbReference type="SUPFAM" id="SSF53697">
    <property type="entry name" value="SIS domain"/>
    <property type="match status" value="1"/>
</dbReference>
<accession>A0A090RV35</accession>
<dbReference type="EMBL" id="BBMR01000004">
    <property type="protein sequence ID" value="GAL19310.1"/>
    <property type="molecule type" value="Genomic_DNA"/>
</dbReference>
<dbReference type="EC" id="5.3.1.13" evidence="1"/>
<dbReference type="GO" id="GO:0097367">
    <property type="term" value="F:carbohydrate derivative binding"/>
    <property type="evidence" value="ECO:0007669"/>
    <property type="project" value="InterPro"/>
</dbReference>
<sequence>MTDFDFIRSAKRVLDTEVQALVHLERYFDEQFEAVCRAIIEHKGKVIVMGIGKSGISVKRSLQHSPVQVHPLFLSTRVKLPMAIWYDRSS</sequence>
<evidence type="ECO:0000313" key="1">
    <source>
        <dbReference type="EMBL" id="GAL19310.1"/>
    </source>
</evidence>
<name>A0A090RV35_9VIBR</name>
<comment type="caution">
    <text evidence="1">The sequence shown here is derived from an EMBL/GenBank/DDBJ whole genome shotgun (WGS) entry which is preliminary data.</text>
</comment>
<proteinExistence type="predicted"/>
<reference evidence="1 2" key="1">
    <citation type="submission" date="2014-09" db="EMBL/GenBank/DDBJ databases">
        <title>Vibrio maritimus JCM 19235. (C45) whole genome shotgun sequence.</title>
        <authorList>
            <person name="Sawabe T."/>
            <person name="Meirelles P."/>
            <person name="Nakanishi M."/>
            <person name="Sayaka M."/>
            <person name="Hattori M."/>
            <person name="Ohkuma M."/>
        </authorList>
    </citation>
    <scope>NUCLEOTIDE SEQUENCE [LARGE SCALE GENOMIC DNA]</scope>
    <source>
        <strain evidence="2">JCM19235</strain>
    </source>
</reference>
<dbReference type="Proteomes" id="UP000029228">
    <property type="component" value="Unassembled WGS sequence"/>
</dbReference>